<dbReference type="InterPro" id="IPR011335">
    <property type="entry name" value="Restrct_endonuc-II-like"/>
</dbReference>
<dbReference type="InterPro" id="IPR011856">
    <property type="entry name" value="tRNA_endonuc-like_dom_sf"/>
</dbReference>
<organism evidence="1">
    <name type="scientific">hydrothermal vent metagenome</name>
    <dbReference type="NCBI Taxonomy" id="652676"/>
    <lineage>
        <taxon>unclassified sequences</taxon>
        <taxon>metagenomes</taxon>
        <taxon>ecological metagenomes</taxon>
    </lineage>
</organism>
<dbReference type="EMBL" id="UOFU01000261">
    <property type="protein sequence ID" value="VAX02293.1"/>
    <property type="molecule type" value="Genomic_DNA"/>
</dbReference>
<dbReference type="GO" id="GO:0003676">
    <property type="term" value="F:nucleic acid binding"/>
    <property type="evidence" value="ECO:0007669"/>
    <property type="project" value="InterPro"/>
</dbReference>
<dbReference type="NCBIfam" id="NF009150">
    <property type="entry name" value="PRK12497.1-3"/>
    <property type="match status" value="1"/>
</dbReference>
<reference evidence="1" key="1">
    <citation type="submission" date="2018-06" db="EMBL/GenBank/DDBJ databases">
        <authorList>
            <person name="Zhirakovskaya E."/>
        </authorList>
    </citation>
    <scope>NUCLEOTIDE SEQUENCE</scope>
</reference>
<dbReference type="AlphaFoldDB" id="A0A3B1AQZ8"/>
<dbReference type="SUPFAM" id="SSF52980">
    <property type="entry name" value="Restriction endonuclease-like"/>
    <property type="match status" value="1"/>
</dbReference>
<dbReference type="InterPro" id="IPR003509">
    <property type="entry name" value="UPF0102_YraN-like"/>
</dbReference>
<name>A0A3B1AQZ8_9ZZZZ</name>
<dbReference type="NCBIfam" id="NF009154">
    <property type="entry name" value="PRK12497.3-3"/>
    <property type="match status" value="1"/>
</dbReference>
<sequence>MAAHNEAGRRAERDACDYLERQGLRLVERNYACTRGEIDLVMLDHNTLVFVEVRYRRSHRYGSGAESVDWRKQGKLSATAAHYLQGHPKAARRPCRFDVIALTGQDNGRAHIDWISNAFQQA</sequence>
<dbReference type="Gene3D" id="3.40.1350.10">
    <property type="match status" value="1"/>
</dbReference>
<dbReference type="Pfam" id="PF02021">
    <property type="entry name" value="UPF0102"/>
    <property type="match status" value="1"/>
</dbReference>
<accession>A0A3B1AQZ8</accession>
<evidence type="ECO:0000313" key="1">
    <source>
        <dbReference type="EMBL" id="VAX02293.1"/>
    </source>
</evidence>
<gene>
    <name evidence="1" type="ORF">MNBD_GAMMA20-1061</name>
</gene>
<proteinExistence type="inferred from homology"/>
<dbReference type="CDD" id="cd20736">
    <property type="entry name" value="PoNe_Nuclease"/>
    <property type="match status" value="1"/>
</dbReference>
<dbReference type="PANTHER" id="PTHR34039">
    <property type="entry name" value="UPF0102 PROTEIN YRAN"/>
    <property type="match status" value="1"/>
</dbReference>
<protein>
    <submittedName>
        <fullName evidence="1">Uncharacterized protein</fullName>
    </submittedName>
</protein>
<dbReference type="NCBIfam" id="TIGR00252">
    <property type="entry name" value="YraN family protein"/>
    <property type="match status" value="1"/>
</dbReference>
<dbReference type="PANTHER" id="PTHR34039:SF1">
    <property type="entry name" value="UPF0102 PROTEIN YRAN"/>
    <property type="match status" value="1"/>
</dbReference>
<dbReference type="HAMAP" id="MF_00048">
    <property type="entry name" value="UPF0102"/>
    <property type="match status" value="1"/>
</dbReference>